<dbReference type="PANTHER" id="PTHR31642:SF300">
    <property type="entry name" value="OSJNBA0079A21.8 PROTEIN"/>
    <property type="match status" value="1"/>
</dbReference>
<evidence type="ECO:0000313" key="4">
    <source>
        <dbReference type="EnsemblPlants" id="AET2Gv20876800.1"/>
    </source>
</evidence>
<reference evidence="4" key="5">
    <citation type="journal article" date="2021" name="G3 (Bethesda)">
        <title>Aegilops tauschii genome assembly Aet v5.0 features greater sequence contiguity and improved annotation.</title>
        <authorList>
            <person name="Wang L."/>
            <person name="Zhu T."/>
            <person name="Rodriguez J.C."/>
            <person name="Deal K.R."/>
            <person name="Dubcovsky J."/>
            <person name="McGuire P.E."/>
            <person name="Lux T."/>
            <person name="Spannagl M."/>
            <person name="Mayer K.F.X."/>
            <person name="Baldrich P."/>
            <person name="Meyers B.C."/>
            <person name="Huo N."/>
            <person name="Gu Y.Q."/>
            <person name="Zhou H."/>
            <person name="Devos K.M."/>
            <person name="Bennetzen J.L."/>
            <person name="Unver T."/>
            <person name="Budak H."/>
            <person name="Gulick P.J."/>
            <person name="Galiba G."/>
            <person name="Kalapos B."/>
            <person name="Nelson D.R."/>
            <person name="Li P."/>
            <person name="You F.M."/>
            <person name="Luo M.C."/>
            <person name="Dvorak J."/>
        </authorList>
    </citation>
    <scope>NUCLEOTIDE SEQUENCE [LARGE SCALE GENOMIC DNA]</scope>
    <source>
        <strain evidence="4">cv. AL8/78</strain>
    </source>
</reference>
<evidence type="ECO:0000256" key="2">
    <source>
        <dbReference type="ARBA" id="ARBA00022679"/>
    </source>
</evidence>
<evidence type="ECO:0000313" key="5">
    <source>
        <dbReference type="Proteomes" id="UP000015105"/>
    </source>
</evidence>
<reference evidence="4" key="3">
    <citation type="journal article" date="2017" name="Nature">
        <title>Genome sequence of the progenitor of the wheat D genome Aegilops tauschii.</title>
        <authorList>
            <person name="Luo M.C."/>
            <person name="Gu Y.Q."/>
            <person name="Puiu D."/>
            <person name="Wang H."/>
            <person name="Twardziok S.O."/>
            <person name="Deal K.R."/>
            <person name="Huo N."/>
            <person name="Zhu T."/>
            <person name="Wang L."/>
            <person name="Wang Y."/>
            <person name="McGuire P.E."/>
            <person name="Liu S."/>
            <person name="Long H."/>
            <person name="Ramasamy R.K."/>
            <person name="Rodriguez J.C."/>
            <person name="Van S.L."/>
            <person name="Yuan L."/>
            <person name="Wang Z."/>
            <person name="Xia Z."/>
            <person name="Xiao L."/>
            <person name="Anderson O.D."/>
            <person name="Ouyang S."/>
            <person name="Liang Y."/>
            <person name="Zimin A.V."/>
            <person name="Pertea G."/>
            <person name="Qi P."/>
            <person name="Bennetzen J.L."/>
            <person name="Dai X."/>
            <person name="Dawson M.W."/>
            <person name="Muller H.G."/>
            <person name="Kugler K."/>
            <person name="Rivarola-Duarte L."/>
            <person name="Spannagl M."/>
            <person name="Mayer K.F.X."/>
            <person name="Lu F.H."/>
            <person name="Bevan M.W."/>
            <person name="Leroy P."/>
            <person name="Li P."/>
            <person name="You F.M."/>
            <person name="Sun Q."/>
            <person name="Liu Z."/>
            <person name="Lyons E."/>
            <person name="Wicker T."/>
            <person name="Salzberg S.L."/>
            <person name="Devos K.M."/>
            <person name="Dvorak J."/>
        </authorList>
    </citation>
    <scope>NUCLEOTIDE SEQUENCE [LARGE SCALE GENOMIC DNA]</scope>
    <source>
        <strain evidence="4">cv. AL8/78</strain>
    </source>
</reference>
<dbReference type="Gramene" id="AET2Gv20876800.1">
    <property type="protein sequence ID" value="AET2Gv20876800.1"/>
    <property type="gene ID" value="AET2Gv20876800"/>
</dbReference>
<evidence type="ECO:0000256" key="3">
    <source>
        <dbReference type="ARBA" id="ARBA00023315"/>
    </source>
</evidence>
<dbReference type="AlphaFoldDB" id="A0A453CKJ9"/>
<keyword evidence="3" id="KW-0012">Acyltransferase</keyword>
<proteinExistence type="inferred from homology"/>
<reference evidence="4" key="4">
    <citation type="submission" date="2019-03" db="UniProtKB">
        <authorList>
            <consortium name="EnsemblPlants"/>
        </authorList>
    </citation>
    <scope>IDENTIFICATION</scope>
</reference>
<keyword evidence="2" id="KW-0808">Transferase</keyword>
<protein>
    <submittedName>
        <fullName evidence="4">Uncharacterized protein</fullName>
    </submittedName>
</protein>
<sequence>RPRIKSGTVPGVLQYTTSRQGCNIWQKPAPGSAARRRRAAMAHIHVESMQTAVPTRVALERGRTLPIAVTGPPIAAAELQHRFRAVLYYRDRLEGEAMAQLEQAAWVQESLSEALADHPKMAGRLWRRHAVGGQGPWDWDVKLCDAGVRLLMASVDTTLTAFLEAEDRESKEPALALWTDVEAKDPEKCSPFVMQLTRFQGGGYAIGACCSLLHTDPLSFINFLKSWARTHAQVQAQNKLVPNQMIRYTRYFRNPGAATRRLRSTPLVSVAGDAATTELFRVVGDAPGRRALAEACVAQASEKLGVEKPTRFTVLAGDGLGGLNVLRSCARGDGETTTTTTPPGHLLREACWQEAGLEEAVLDGCKPVHVSCSIVSPGAQEGIVVVMQAGASAELLISATVPSRK</sequence>
<reference evidence="5" key="2">
    <citation type="journal article" date="2017" name="Nat. Plants">
        <title>The Aegilops tauschii genome reveals multiple impacts of transposons.</title>
        <authorList>
            <person name="Zhao G."/>
            <person name="Zou C."/>
            <person name="Li K."/>
            <person name="Wang K."/>
            <person name="Li T."/>
            <person name="Gao L."/>
            <person name="Zhang X."/>
            <person name="Wang H."/>
            <person name="Yang Z."/>
            <person name="Liu X."/>
            <person name="Jiang W."/>
            <person name="Mao L."/>
            <person name="Kong X."/>
            <person name="Jiao Y."/>
            <person name="Jia J."/>
        </authorList>
    </citation>
    <scope>NUCLEOTIDE SEQUENCE [LARGE SCALE GENOMIC DNA]</scope>
    <source>
        <strain evidence="5">cv. AL8/78</strain>
    </source>
</reference>
<dbReference type="InterPro" id="IPR050317">
    <property type="entry name" value="Plant_Fungal_Acyltransferase"/>
</dbReference>
<reference evidence="5" key="1">
    <citation type="journal article" date="2014" name="Science">
        <title>Ancient hybridizations among the ancestral genomes of bread wheat.</title>
        <authorList>
            <consortium name="International Wheat Genome Sequencing Consortium,"/>
            <person name="Marcussen T."/>
            <person name="Sandve S.R."/>
            <person name="Heier L."/>
            <person name="Spannagl M."/>
            <person name="Pfeifer M."/>
            <person name="Jakobsen K.S."/>
            <person name="Wulff B.B."/>
            <person name="Steuernagel B."/>
            <person name="Mayer K.F."/>
            <person name="Olsen O.A."/>
        </authorList>
    </citation>
    <scope>NUCLEOTIDE SEQUENCE [LARGE SCALE GENOMIC DNA]</scope>
    <source>
        <strain evidence="5">cv. AL8/78</strain>
    </source>
</reference>
<dbReference type="PANTHER" id="PTHR31642">
    <property type="entry name" value="TRICHOTHECENE 3-O-ACETYLTRANSFERASE"/>
    <property type="match status" value="1"/>
</dbReference>
<dbReference type="InterPro" id="IPR023213">
    <property type="entry name" value="CAT-like_dom_sf"/>
</dbReference>
<organism evidence="4 5">
    <name type="scientific">Aegilops tauschii subsp. strangulata</name>
    <name type="common">Goatgrass</name>
    <dbReference type="NCBI Taxonomy" id="200361"/>
    <lineage>
        <taxon>Eukaryota</taxon>
        <taxon>Viridiplantae</taxon>
        <taxon>Streptophyta</taxon>
        <taxon>Embryophyta</taxon>
        <taxon>Tracheophyta</taxon>
        <taxon>Spermatophyta</taxon>
        <taxon>Magnoliopsida</taxon>
        <taxon>Liliopsida</taxon>
        <taxon>Poales</taxon>
        <taxon>Poaceae</taxon>
        <taxon>BOP clade</taxon>
        <taxon>Pooideae</taxon>
        <taxon>Triticodae</taxon>
        <taxon>Triticeae</taxon>
        <taxon>Triticinae</taxon>
        <taxon>Aegilops</taxon>
    </lineage>
</organism>
<dbReference type="Pfam" id="PF02458">
    <property type="entry name" value="Transferase"/>
    <property type="match status" value="1"/>
</dbReference>
<dbReference type="GO" id="GO:0016747">
    <property type="term" value="F:acyltransferase activity, transferring groups other than amino-acyl groups"/>
    <property type="evidence" value="ECO:0007669"/>
    <property type="project" value="UniProtKB-ARBA"/>
</dbReference>
<dbReference type="EnsemblPlants" id="AET2Gv20876800.1">
    <property type="protein sequence ID" value="AET2Gv20876800.1"/>
    <property type="gene ID" value="AET2Gv20876800"/>
</dbReference>
<keyword evidence="5" id="KW-1185">Reference proteome</keyword>
<dbReference type="Proteomes" id="UP000015105">
    <property type="component" value="Chromosome 2D"/>
</dbReference>
<comment type="similarity">
    <text evidence="1">Belongs to the plant acyltransferase family.</text>
</comment>
<dbReference type="STRING" id="200361.A0A453CKJ9"/>
<name>A0A453CKJ9_AEGTS</name>
<accession>A0A453CKJ9</accession>
<dbReference type="Gene3D" id="3.30.559.10">
    <property type="entry name" value="Chloramphenicol acetyltransferase-like domain"/>
    <property type="match status" value="1"/>
</dbReference>
<evidence type="ECO:0000256" key="1">
    <source>
        <dbReference type="ARBA" id="ARBA00009861"/>
    </source>
</evidence>